<evidence type="ECO:0000313" key="2">
    <source>
        <dbReference type="EMBL" id="PIN24525.1"/>
    </source>
</evidence>
<dbReference type="OrthoDB" id="912978at2759"/>
<feature type="compositionally biased region" description="Polar residues" evidence="1">
    <location>
        <begin position="148"/>
        <end position="161"/>
    </location>
</feature>
<name>A0A2G9I430_9LAMI</name>
<dbReference type="EMBL" id="NKXS01000400">
    <property type="protein sequence ID" value="PIN24525.1"/>
    <property type="molecule type" value="Genomic_DNA"/>
</dbReference>
<comment type="caution">
    <text evidence="2">The sequence shown here is derived from an EMBL/GenBank/DDBJ whole genome shotgun (WGS) entry which is preliminary data.</text>
</comment>
<protein>
    <submittedName>
        <fullName evidence="2">Uncharacterized protein</fullName>
    </submittedName>
</protein>
<evidence type="ECO:0000313" key="3">
    <source>
        <dbReference type="Proteomes" id="UP000231279"/>
    </source>
</evidence>
<reference evidence="3" key="1">
    <citation type="journal article" date="2018" name="Gigascience">
        <title>Genome assembly of the Pink Ipe (Handroanthus impetiginosus, Bignoniaceae), a highly valued, ecologically keystone Neotropical timber forest tree.</title>
        <authorList>
            <person name="Silva-Junior O.B."/>
            <person name="Grattapaglia D."/>
            <person name="Novaes E."/>
            <person name="Collevatti R.G."/>
        </authorList>
    </citation>
    <scope>NUCLEOTIDE SEQUENCE [LARGE SCALE GENOMIC DNA]</scope>
    <source>
        <strain evidence="3">cv. UFG-1</strain>
    </source>
</reference>
<feature type="compositionally biased region" description="Acidic residues" evidence="1">
    <location>
        <begin position="162"/>
        <end position="184"/>
    </location>
</feature>
<feature type="region of interest" description="Disordered" evidence="1">
    <location>
        <begin position="148"/>
        <end position="192"/>
    </location>
</feature>
<dbReference type="AlphaFoldDB" id="A0A2G9I430"/>
<keyword evidence="3" id="KW-1185">Reference proteome</keyword>
<accession>A0A2G9I430</accession>
<sequence>MDLKVYCKQHELELISVWVKGINGVGEEEDYLGILKEILELEYYGYPIKKVVLFLCDLFDPTPIRRTRIVHLEYKLVEVRQRERYRKKIRDKIKWWSVIKTKARCRVKIEEMQEVACQNNISPPVDTVMPDELYENLLDHSHPIQNVNKSNLLRNDGATSNDVEDEVEPDKDKEEDELRDEETIESGNSIKY</sequence>
<proteinExistence type="predicted"/>
<dbReference type="Proteomes" id="UP000231279">
    <property type="component" value="Unassembled WGS sequence"/>
</dbReference>
<evidence type="ECO:0000256" key="1">
    <source>
        <dbReference type="SAM" id="MobiDB-lite"/>
    </source>
</evidence>
<organism evidence="2 3">
    <name type="scientific">Handroanthus impetiginosus</name>
    <dbReference type="NCBI Taxonomy" id="429701"/>
    <lineage>
        <taxon>Eukaryota</taxon>
        <taxon>Viridiplantae</taxon>
        <taxon>Streptophyta</taxon>
        <taxon>Embryophyta</taxon>
        <taxon>Tracheophyta</taxon>
        <taxon>Spermatophyta</taxon>
        <taxon>Magnoliopsida</taxon>
        <taxon>eudicotyledons</taxon>
        <taxon>Gunneridae</taxon>
        <taxon>Pentapetalae</taxon>
        <taxon>asterids</taxon>
        <taxon>lamiids</taxon>
        <taxon>Lamiales</taxon>
        <taxon>Bignoniaceae</taxon>
        <taxon>Crescentiina</taxon>
        <taxon>Tabebuia alliance</taxon>
        <taxon>Handroanthus</taxon>
    </lineage>
</organism>
<gene>
    <name evidence="2" type="ORF">CDL12_02745</name>
</gene>